<dbReference type="GO" id="GO:0032968">
    <property type="term" value="P:positive regulation of transcription elongation by RNA polymerase II"/>
    <property type="evidence" value="ECO:0007669"/>
    <property type="project" value="InterPro"/>
</dbReference>
<protein>
    <recommendedName>
        <fullName evidence="8">Transcription initiation factor IIF subunit alpha</fullName>
    </recommendedName>
</protein>
<gene>
    <name evidence="11" type="primary">LOC106160639</name>
</gene>
<evidence type="ECO:0000256" key="4">
    <source>
        <dbReference type="ARBA" id="ARBA00023125"/>
    </source>
</evidence>
<dbReference type="SUPFAM" id="SSF46785">
    <property type="entry name" value="Winged helix' DNA-binding domain"/>
    <property type="match status" value="1"/>
</dbReference>
<evidence type="ECO:0000256" key="1">
    <source>
        <dbReference type="ARBA" id="ARBA00004123"/>
    </source>
</evidence>
<dbReference type="PANTHER" id="PTHR13011">
    <property type="entry name" value="TFIIF-ALPHA"/>
    <property type="match status" value="1"/>
</dbReference>
<dbReference type="Proteomes" id="UP000085678">
    <property type="component" value="Unplaced"/>
</dbReference>
<evidence type="ECO:0000256" key="5">
    <source>
        <dbReference type="ARBA" id="ARBA00023163"/>
    </source>
</evidence>
<feature type="compositionally biased region" description="Acidic residues" evidence="9">
    <location>
        <begin position="328"/>
        <end position="348"/>
    </location>
</feature>
<evidence type="ECO:0000256" key="8">
    <source>
        <dbReference type="RuleBase" id="RU366044"/>
    </source>
</evidence>
<evidence type="ECO:0000256" key="6">
    <source>
        <dbReference type="ARBA" id="ARBA00023242"/>
    </source>
</evidence>
<keyword evidence="3 8" id="KW-0805">Transcription regulation</keyword>
<dbReference type="GO" id="GO:0016251">
    <property type="term" value="F:RNA polymerase II general transcription initiation factor activity"/>
    <property type="evidence" value="ECO:0007669"/>
    <property type="project" value="TreeGrafter"/>
</dbReference>
<comment type="function">
    <text evidence="7 8">TFIIF is a general transcription initiation factor that binds to RNA polymerase II and helps to recruit it to the initiation complex in collaboration with TFIIB. It promotes transcription elongation.</text>
</comment>
<dbReference type="SUPFAM" id="SSF50916">
    <property type="entry name" value="Rap30/74 interaction domains"/>
    <property type="match status" value="1"/>
</dbReference>
<keyword evidence="6 8" id="KW-0539">Nucleus</keyword>
<dbReference type="GO" id="GO:0001096">
    <property type="term" value="F:TFIIF-class transcription factor complex binding"/>
    <property type="evidence" value="ECO:0007669"/>
    <property type="project" value="TreeGrafter"/>
</dbReference>
<dbReference type="InterPro" id="IPR008851">
    <property type="entry name" value="TFIIF-alpha"/>
</dbReference>
<keyword evidence="5 8" id="KW-0804">Transcription</keyword>
<feature type="region of interest" description="Disordered" evidence="9">
    <location>
        <begin position="194"/>
        <end position="471"/>
    </location>
</feature>
<dbReference type="GO" id="GO:0005674">
    <property type="term" value="C:transcription factor TFIIF complex"/>
    <property type="evidence" value="ECO:0007669"/>
    <property type="project" value="TreeGrafter"/>
</dbReference>
<dbReference type="InterPro" id="IPR036388">
    <property type="entry name" value="WH-like_DNA-bd_sf"/>
</dbReference>
<feature type="compositionally biased region" description="Basic and acidic residues" evidence="9">
    <location>
        <begin position="304"/>
        <end position="327"/>
    </location>
</feature>
<dbReference type="FunCoup" id="A0A1S3I3D6">
    <property type="interactions" value="1705"/>
</dbReference>
<comment type="subcellular location">
    <subcellularLocation>
        <location evidence="1 8">Nucleus</location>
    </subcellularLocation>
</comment>
<dbReference type="STRING" id="7574.A0A1S3I3D6"/>
<proteinExistence type="inferred from homology"/>
<dbReference type="InParanoid" id="A0A1S3I3D6"/>
<evidence type="ECO:0000256" key="7">
    <source>
        <dbReference type="ARBA" id="ARBA00025232"/>
    </source>
</evidence>
<feature type="compositionally biased region" description="Acidic residues" evidence="9">
    <location>
        <begin position="267"/>
        <end position="303"/>
    </location>
</feature>
<dbReference type="RefSeq" id="XP_013392748.1">
    <property type="nucleotide sequence ID" value="XM_013537294.1"/>
</dbReference>
<evidence type="ECO:0000313" key="10">
    <source>
        <dbReference type="Proteomes" id="UP000085678"/>
    </source>
</evidence>
<organism evidence="10 11">
    <name type="scientific">Lingula anatina</name>
    <name type="common">Brachiopod</name>
    <name type="synonym">Lingula unguis</name>
    <dbReference type="NCBI Taxonomy" id="7574"/>
    <lineage>
        <taxon>Eukaryota</taxon>
        <taxon>Metazoa</taxon>
        <taxon>Spiralia</taxon>
        <taxon>Lophotrochozoa</taxon>
        <taxon>Brachiopoda</taxon>
        <taxon>Linguliformea</taxon>
        <taxon>Lingulata</taxon>
        <taxon>Lingulida</taxon>
        <taxon>Linguloidea</taxon>
        <taxon>Lingulidae</taxon>
        <taxon>Lingula</taxon>
    </lineage>
</organism>
<keyword evidence="4 8" id="KW-0238">DNA-binding</keyword>
<dbReference type="KEGG" id="lak:106160639"/>
<feature type="compositionally biased region" description="Low complexity" evidence="9">
    <location>
        <begin position="442"/>
        <end position="464"/>
    </location>
</feature>
<keyword evidence="10" id="KW-1185">Reference proteome</keyword>
<dbReference type="OrthoDB" id="76676at2759"/>
<evidence type="ECO:0000313" key="11">
    <source>
        <dbReference type="RefSeq" id="XP_013392748.1"/>
    </source>
</evidence>
<evidence type="ECO:0000256" key="9">
    <source>
        <dbReference type="SAM" id="MobiDB-lite"/>
    </source>
</evidence>
<comment type="similarity">
    <text evidence="2 8">Belongs to the TFIIF alpha subunit family.</text>
</comment>
<dbReference type="InterPro" id="IPR011039">
    <property type="entry name" value="TFIIF_interaction"/>
</dbReference>
<dbReference type="Gene3D" id="1.10.10.10">
    <property type="entry name" value="Winged helix-like DNA-binding domain superfamily/Winged helix DNA-binding domain"/>
    <property type="match status" value="1"/>
</dbReference>
<dbReference type="GeneID" id="106160639"/>
<feature type="compositionally biased region" description="Acidic residues" evidence="9">
    <location>
        <begin position="220"/>
        <end position="242"/>
    </location>
</feature>
<dbReference type="GO" id="GO:0003677">
    <property type="term" value="F:DNA binding"/>
    <property type="evidence" value="ECO:0007669"/>
    <property type="project" value="UniProtKB-KW"/>
</dbReference>
<dbReference type="PANTHER" id="PTHR13011:SF0">
    <property type="entry name" value="GENERAL TRANSCRIPTION FACTOR IIF SUBUNIT 1"/>
    <property type="match status" value="1"/>
</dbReference>
<name>A0A1S3I3D6_LINAN</name>
<feature type="compositionally biased region" description="Basic and acidic residues" evidence="9">
    <location>
        <begin position="417"/>
        <end position="432"/>
    </location>
</feature>
<feature type="compositionally biased region" description="Basic and acidic residues" evidence="9">
    <location>
        <begin position="243"/>
        <end position="252"/>
    </location>
</feature>
<reference evidence="11" key="1">
    <citation type="submission" date="2025-08" db="UniProtKB">
        <authorList>
            <consortium name="RefSeq"/>
        </authorList>
    </citation>
    <scope>IDENTIFICATION</scope>
    <source>
        <tissue evidence="11">Gonads</tissue>
    </source>
</reference>
<evidence type="ECO:0000256" key="3">
    <source>
        <dbReference type="ARBA" id="ARBA00023015"/>
    </source>
</evidence>
<feature type="compositionally biased region" description="Basic residues" evidence="9">
    <location>
        <begin position="253"/>
        <end position="263"/>
    </location>
</feature>
<dbReference type="InterPro" id="IPR036390">
    <property type="entry name" value="WH_DNA-bd_sf"/>
</dbReference>
<sequence length="538" mass="61053">MAARPTPTPQEFSVRVPKKNTKKFSIMRFNASSNLDFSKAKQENMQAKIGRENNLREYKNANDLEDLPKFGAGSEYGREQREEARRKKYGILLKKYNPEDQPWLLKVNKGTDQPRKFKGTKEGGINDNTSYFVFTQGPDLAFEAYPVEEWYNFNSVINYKYLNSEEAEEEFNRRDKTLNMFSIMLRKKMKNEDDALDAEEGESIKDKKKTKKKSDLMLTEMEDWVNSDEDDNDEDDDEDEDGNKEKDEEGIPKKKGKGKKSKKKKDDDDEGDEEGKEDSDDGDYDDKEVDYITDSESSSDEEFTDKRNEKRYDEKGVVDEEGLRDLNESGESEEETQEQEKDKEDEDAGSSKGAKKEKQDSSSSSSDSSDEDPEEDGGFASALFMQQKKKKPSSRRGSTGSEPNSRNNSRSNTPIPGEKKTEDKAVKRKAETESPLAKRVRTSSPITASASSSATSAASTSGTSLVTISSSEGITEDAVKRYLQRKPMTARDLTQKFKSKKTGLTNEQLVTTLTQILKKLNPDRKKIKDQMYFSIKAD</sequence>
<dbReference type="Pfam" id="PF05793">
    <property type="entry name" value="TFIIF_alpha"/>
    <property type="match status" value="1"/>
</dbReference>
<evidence type="ECO:0000256" key="2">
    <source>
        <dbReference type="ARBA" id="ARBA00005249"/>
    </source>
</evidence>
<dbReference type="AlphaFoldDB" id="A0A1S3I3D6"/>
<accession>A0A1S3I3D6</accession>
<feature type="compositionally biased region" description="Acidic residues" evidence="9">
    <location>
        <begin position="368"/>
        <end position="377"/>
    </location>
</feature>
<dbReference type="GO" id="GO:0006367">
    <property type="term" value="P:transcription initiation at RNA polymerase II promoter"/>
    <property type="evidence" value="ECO:0007669"/>
    <property type="project" value="InterPro"/>
</dbReference>